<accession>A0AAJ7P9Z5</accession>
<dbReference type="CDD" id="cd07061">
    <property type="entry name" value="HP_HAP_like"/>
    <property type="match status" value="1"/>
</dbReference>
<sequence>MIRVSLVFALFGVAASQDFPGDSERLVHLSIAYRHGDRAPVSLYPKDANKESFWKRGLGELTKEGCRMHYKMGSFLKAHYSNFITGDPKEIHVQSSDKNRCLDSASCHLAGMYRPAPEQRFLVGLPWQPVPVHTRPNDEDGLLAPGNNNCPNADRAYELLKTTPEAKQSIEKYKSLYSNLSRWTGANITDWESAGRIYDTIMIERLYGLNVPQWAIDSYDELENQEDLSFIWYAKSPILQRLRAGLLAKEILNNMLLSVTKNSNDVRIHMYSTHDTEIASLLQLFDVFDGKAPRYCATVLVELWQDVSGGNYSVKIYYSNYFSMNARLVLSMPLGDFEARISSKLPEDWALECGRSQSKVAASDLRFPTFKNRGQ</sequence>
<gene>
    <name evidence="4" type="primary">LOC100897925</name>
</gene>
<dbReference type="KEGG" id="goe:100897925"/>
<reference evidence="4" key="1">
    <citation type="submission" date="2025-08" db="UniProtKB">
        <authorList>
            <consortium name="RefSeq"/>
        </authorList>
    </citation>
    <scope>IDENTIFICATION</scope>
</reference>
<feature type="signal peptide" evidence="2">
    <location>
        <begin position="1"/>
        <end position="16"/>
    </location>
</feature>
<proteinExistence type="inferred from homology"/>
<dbReference type="Pfam" id="PF00328">
    <property type="entry name" value="His_Phos_2"/>
    <property type="match status" value="1"/>
</dbReference>
<dbReference type="GeneID" id="100897925"/>
<dbReference type="InterPro" id="IPR000560">
    <property type="entry name" value="His_Pase_clade-2"/>
</dbReference>
<keyword evidence="3" id="KW-1185">Reference proteome</keyword>
<dbReference type="AlphaFoldDB" id="A0AAJ7P9Z5"/>
<dbReference type="InterPro" id="IPR029033">
    <property type="entry name" value="His_PPase_superfam"/>
</dbReference>
<organism evidence="3 4">
    <name type="scientific">Galendromus occidentalis</name>
    <name type="common">western predatory mite</name>
    <dbReference type="NCBI Taxonomy" id="34638"/>
    <lineage>
        <taxon>Eukaryota</taxon>
        <taxon>Metazoa</taxon>
        <taxon>Ecdysozoa</taxon>
        <taxon>Arthropoda</taxon>
        <taxon>Chelicerata</taxon>
        <taxon>Arachnida</taxon>
        <taxon>Acari</taxon>
        <taxon>Parasitiformes</taxon>
        <taxon>Mesostigmata</taxon>
        <taxon>Gamasina</taxon>
        <taxon>Phytoseioidea</taxon>
        <taxon>Phytoseiidae</taxon>
        <taxon>Typhlodrominae</taxon>
        <taxon>Galendromus</taxon>
    </lineage>
</organism>
<comment type="similarity">
    <text evidence="1">Belongs to the histidine acid phosphatase family.</text>
</comment>
<dbReference type="Proteomes" id="UP000694867">
    <property type="component" value="Unplaced"/>
</dbReference>
<evidence type="ECO:0000256" key="1">
    <source>
        <dbReference type="ARBA" id="ARBA00005375"/>
    </source>
</evidence>
<dbReference type="GO" id="GO:0016791">
    <property type="term" value="F:phosphatase activity"/>
    <property type="evidence" value="ECO:0007669"/>
    <property type="project" value="UniProtKB-ARBA"/>
</dbReference>
<dbReference type="PANTHER" id="PTHR11567">
    <property type="entry name" value="ACID PHOSPHATASE-RELATED"/>
    <property type="match status" value="1"/>
</dbReference>
<keyword evidence="2" id="KW-0732">Signal</keyword>
<name>A0AAJ7P9Z5_9ACAR</name>
<evidence type="ECO:0000256" key="2">
    <source>
        <dbReference type="SAM" id="SignalP"/>
    </source>
</evidence>
<dbReference type="RefSeq" id="XP_018495381.1">
    <property type="nucleotide sequence ID" value="XM_018639865.1"/>
</dbReference>
<evidence type="ECO:0000313" key="3">
    <source>
        <dbReference type="Proteomes" id="UP000694867"/>
    </source>
</evidence>
<protein>
    <submittedName>
        <fullName evidence="4">Lysosomal acid phosphatase</fullName>
    </submittedName>
</protein>
<dbReference type="SUPFAM" id="SSF53254">
    <property type="entry name" value="Phosphoglycerate mutase-like"/>
    <property type="match status" value="1"/>
</dbReference>
<dbReference type="PANTHER" id="PTHR11567:SF210">
    <property type="entry name" value="ACID PHOSPHATASE 5-RELATED"/>
    <property type="match status" value="1"/>
</dbReference>
<feature type="chain" id="PRO_5042483409" evidence="2">
    <location>
        <begin position="17"/>
        <end position="375"/>
    </location>
</feature>
<evidence type="ECO:0000313" key="4">
    <source>
        <dbReference type="RefSeq" id="XP_018495381.1"/>
    </source>
</evidence>
<dbReference type="InterPro" id="IPR050645">
    <property type="entry name" value="Histidine_acid_phosphatase"/>
</dbReference>
<dbReference type="Gene3D" id="3.40.50.1240">
    <property type="entry name" value="Phosphoglycerate mutase-like"/>
    <property type="match status" value="1"/>
</dbReference>